<protein>
    <submittedName>
        <fullName evidence="1">Uncharacterized protein</fullName>
    </submittedName>
</protein>
<dbReference type="Proteomes" id="UP001057452">
    <property type="component" value="Chromosome 19"/>
</dbReference>
<organism evidence="1 2">
    <name type="scientific">Chaenocephalus aceratus</name>
    <name type="common">Blackfin icefish</name>
    <name type="synonym">Chaenichthys aceratus</name>
    <dbReference type="NCBI Taxonomy" id="36190"/>
    <lineage>
        <taxon>Eukaryota</taxon>
        <taxon>Metazoa</taxon>
        <taxon>Chordata</taxon>
        <taxon>Craniata</taxon>
        <taxon>Vertebrata</taxon>
        <taxon>Euteleostomi</taxon>
        <taxon>Actinopterygii</taxon>
        <taxon>Neopterygii</taxon>
        <taxon>Teleostei</taxon>
        <taxon>Neoteleostei</taxon>
        <taxon>Acanthomorphata</taxon>
        <taxon>Eupercaria</taxon>
        <taxon>Perciformes</taxon>
        <taxon>Notothenioidei</taxon>
        <taxon>Channichthyidae</taxon>
        <taxon>Chaenocephalus</taxon>
    </lineage>
</organism>
<reference evidence="1" key="1">
    <citation type="submission" date="2022-05" db="EMBL/GenBank/DDBJ databases">
        <title>Chromosome-level genome of Chaenocephalus aceratus.</title>
        <authorList>
            <person name="Park H."/>
        </authorList>
    </citation>
    <scope>NUCLEOTIDE SEQUENCE</scope>
    <source>
        <strain evidence="1">KU_202001</strain>
    </source>
</reference>
<proteinExistence type="predicted"/>
<dbReference type="EMBL" id="CM043803">
    <property type="protein sequence ID" value="KAI4807241.1"/>
    <property type="molecule type" value="Genomic_DNA"/>
</dbReference>
<name>A0ACB9W3T2_CHAAC</name>
<sequence>VADAGDSAPELLKACGQQQSWMGTDYTLKREGGQGMEDGVGGSVPPSSTSHHRFSLSLPLSDGESIFFGLSPGSLQAYDDTLRPCLLRSCANGVQRFLQDTCLTHAAYSGQHMAPRFDRGLPCSEFLWLMFFNSLHTEHCWDSAKGPFLPQSRDSSASLLLLGGLTQITVLRRNDYQALSLGHGRHATSKQSLEMRSESNYKTSLPPVTLLGDEGVVLLFT</sequence>
<accession>A0ACB9W3T2</accession>
<comment type="caution">
    <text evidence="1">The sequence shown here is derived from an EMBL/GenBank/DDBJ whole genome shotgun (WGS) entry which is preliminary data.</text>
</comment>
<evidence type="ECO:0000313" key="1">
    <source>
        <dbReference type="EMBL" id="KAI4807241.1"/>
    </source>
</evidence>
<feature type="non-terminal residue" evidence="1">
    <location>
        <position position="221"/>
    </location>
</feature>
<keyword evidence="2" id="KW-1185">Reference proteome</keyword>
<feature type="non-terminal residue" evidence="1">
    <location>
        <position position="1"/>
    </location>
</feature>
<evidence type="ECO:0000313" key="2">
    <source>
        <dbReference type="Proteomes" id="UP001057452"/>
    </source>
</evidence>
<gene>
    <name evidence="1" type="ORF">KUCAC02_027063</name>
</gene>